<proteinExistence type="predicted"/>
<accession>A0A9X2BM03</accession>
<keyword evidence="1" id="KW-1133">Transmembrane helix</keyword>
<dbReference type="AlphaFoldDB" id="A0A9X2BM03"/>
<gene>
    <name evidence="3" type="ORF">MW871_10770</name>
</gene>
<evidence type="ECO:0000313" key="3">
    <source>
        <dbReference type="EMBL" id="MCK8142373.1"/>
    </source>
</evidence>
<evidence type="ECO:0000256" key="2">
    <source>
        <dbReference type="SAM" id="SignalP"/>
    </source>
</evidence>
<keyword evidence="1" id="KW-0812">Transmembrane</keyword>
<evidence type="ECO:0000313" key="4">
    <source>
        <dbReference type="Proteomes" id="UP001139260"/>
    </source>
</evidence>
<dbReference type="EMBL" id="JALNUB010000006">
    <property type="protein sequence ID" value="MCK8142373.1"/>
    <property type="molecule type" value="Genomic_DNA"/>
</dbReference>
<evidence type="ECO:0008006" key="5">
    <source>
        <dbReference type="Google" id="ProtNLM"/>
    </source>
</evidence>
<dbReference type="Proteomes" id="UP001139260">
    <property type="component" value="Unassembled WGS sequence"/>
</dbReference>
<keyword evidence="1" id="KW-0472">Membrane</keyword>
<protein>
    <recommendedName>
        <fullName evidence="5">Lipoprotein</fullName>
    </recommendedName>
</protein>
<dbReference type="RefSeq" id="WP_248428507.1">
    <property type="nucleotide sequence ID" value="NZ_JALNUB010000006.1"/>
</dbReference>
<feature type="chain" id="PRO_5040889621" description="Lipoprotein" evidence="2">
    <location>
        <begin position="20"/>
        <end position="175"/>
    </location>
</feature>
<keyword evidence="2" id="KW-0732">Signal</keyword>
<comment type="caution">
    <text evidence="3">The sequence shown here is derived from an EMBL/GenBank/DDBJ whole genome shotgun (WGS) entry which is preliminary data.</text>
</comment>
<feature type="signal peptide" evidence="2">
    <location>
        <begin position="1"/>
        <end position="19"/>
    </location>
</feature>
<organism evidence="3 4">
    <name type="scientific">Flavobacterium pygoscelis</name>
    <dbReference type="NCBI Taxonomy" id="2893176"/>
    <lineage>
        <taxon>Bacteria</taxon>
        <taxon>Pseudomonadati</taxon>
        <taxon>Bacteroidota</taxon>
        <taxon>Flavobacteriia</taxon>
        <taxon>Flavobacteriales</taxon>
        <taxon>Flavobacteriaceae</taxon>
        <taxon>Flavobacterium</taxon>
    </lineage>
</organism>
<reference evidence="3" key="1">
    <citation type="submission" date="2022-04" db="EMBL/GenBank/DDBJ databases">
        <title>Flavobacterium pygoscelis sp. nov. isolated from Chinstrap chick (Pygoscelis antarcticus).</title>
        <authorList>
            <person name="Irgang R."/>
            <person name="Poblete-Morales M."/>
            <person name="Avendano-Herrera R."/>
        </authorList>
    </citation>
    <scope>NUCLEOTIDE SEQUENCE</scope>
    <source>
        <strain evidence="3">I-SCBP12n</strain>
    </source>
</reference>
<name>A0A9X2BM03_9FLAO</name>
<sequence length="175" mass="19087">MIKKIVTFLLLISALQSFSQKLIYKSNGNILNSENQKISPNQVRELLTNNENLLANYNAGRSKKTAGNILLIGGISLLIADLARGVTDSGITGKPVGNGQYVLQDEGNNYPSFITYVGLAAVLVAIPIKIGFSKKIKNVVADYNNSKATCNYQFDKQKLDFITNSKGIGFRLTLN</sequence>
<keyword evidence="4" id="KW-1185">Reference proteome</keyword>
<evidence type="ECO:0000256" key="1">
    <source>
        <dbReference type="SAM" id="Phobius"/>
    </source>
</evidence>
<feature type="transmembrane region" description="Helical" evidence="1">
    <location>
        <begin position="113"/>
        <end position="132"/>
    </location>
</feature>